<accession>A0ABT9NAX4</accession>
<dbReference type="EMBL" id="JAUSQW010000001">
    <property type="protein sequence ID" value="MDP9800869.1"/>
    <property type="molecule type" value="Genomic_DNA"/>
</dbReference>
<proteinExistence type="predicted"/>
<evidence type="ECO:0000313" key="2">
    <source>
        <dbReference type="Proteomes" id="UP001235966"/>
    </source>
</evidence>
<organism evidence="1 2">
    <name type="scientific">Arcanobacterium wilhelmae</name>
    <dbReference type="NCBI Taxonomy" id="1803177"/>
    <lineage>
        <taxon>Bacteria</taxon>
        <taxon>Bacillati</taxon>
        <taxon>Actinomycetota</taxon>
        <taxon>Actinomycetes</taxon>
        <taxon>Actinomycetales</taxon>
        <taxon>Actinomycetaceae</taxon>
        <taxon>Arcanobacterium</taxon>
    </lineage>
</organism>
<gene>
    <name evidence="1" type="ORF">J2S49_000945</name>
</gene>
<name>A0ABT9NAX4_9ACTO</name>
<reference evidence="1 2" key="1">
    <citation type="submission" date="2023-07" db="EMBL/GenBank/DDBJ databases">
        <title>Sequencing the genomes of 1000 actinobacteria strains.</title>
        <authorList>
            <person name="Klenk H.-P."/>
        </authorList>
    </citation>
    <scope>NUCLEOTIDE SEQUENCE [LARGE SCALE GENOMIC DNA]</scope>
    <source>
        <strain evidence="1 2">DSM 102162</strain>
    </source>
</reference>
<keyword evidence="2" id="KW-1185">Reference proteome</keyword>
<protein>
    <submittedName>
        <fullName evidence="1">Nucleic acid-binding protein</fullName>
    </submittedName>
</protein>
<dbReference type="RefSeq" id="WP_278058388.1">
    <property type="nucleotide sequence ID" value="NZ_CP121247.1"/>
</dbReference>
<comment type="caution">
    <text evidence="1">The sequence shown here is derived from an EMBL/GenBank/DDBJ whole genome shotgun (WGS) entry which is preliminary data.</text>
</comment>
<dbReference type="Gene3D" id="3.40.50.1010">
    <property type="entry name" value="5'-nuclease"/>
    <property type="match status" value="1"/>
</dbReference>
<sequence length="146" mass="16031">MNTYFLLDNSALQRIYRSDAVLIAITDLSKSGLVASCLTQSLEGGYSARSLRDWTLKRQAEAASTRFLPPIPDVAAIALRMQEALFAAGCGRAVGVSDLQIAATAVAHSNEKQRVIVVHYDSDFETLAEVFPEFKQRWIVPRGTVD</sequence>
<evidence type="ECO:0000313" key="1">
    <source>
        <dbReference type="EMBL" id="MDP9800869.1"/>
    </source>
</evidence>
<dbReference type="Proteomes" id="UP001235966">
    <property type="component" value="Unassembled WGS sequence"/>
</dbReference>